<evidence type="ECO:0008006" key="4">
    <source>
        <dbReference type="Google" id="ProtNLM"/>
    </source>
</evidence>
<reference evidence="2 3" key="1">
    <citation type="submission" date="2019-12" db="EMBL/GenBank/DDBJ databases">
        <authorList>
            <person name="Alioto T."/>
            <person name="Alioto T."/>
            <person name="Gomez Garrido J."/>
        </authorList>
    </citation>
    <scope>NUCLEOTIDE SEQUENCE [LARGE SCALE GENOMIC DNA]</scope>
</reference>
<dbReference type="AlphaFoldDB" id="A0A8S0S2K8"/>
<sequence length="302" mass="34191">MALVLQIPKLIQLGNLDANGSIMKNEMINLSSEIPSWRNSELPWGVSSDLKARKMVFECCQTAQQALHQAKWLICNTFYELESSACNLIPNICPVGPLLSSNSSSNGGSIWAEDRTCLNWLDKQQIGSVVYVSFGSLAVLSQEQFHELALALELCGRPFLWVFRSNFANPNGFEQRVTERGKMVDWVPQEEVLAHSSVGCFLSHCGWNSTMEGISMGVPFLCWPYFLDQFHNQNYICDMWKIGLRLNPDENGLRSRHEINTKIEMLFSHNSIKANALKLKWLSGVFSSQELLFRISKHSLII</sequence>
<name>A0A8S0S2K8_OLEEU</name>
<accession>A0A8S0S2K8</accession>
<keyword evidence="1" id="KW-0808">Transferase</keyword>
<dbReference type="Gramene" id="OE9A103507T4">
    <property type="protein sequence ID" value="OE9A103507C4"/>
    <property type="gene ID" value="OE9A103507"/>
</dbReference>
<dbReference type="PANTHER" id="PTHR48045">
    <property type="entry name" value="UDP-GLYCOSYLTRANSFERASE 72B1"/>
    <property type="match status" value="1"/>
</dbReference>
<proteinExistence type="predicted"/>
<dbReference type="Gene3D" id="3.40.50.2000">
    <property type="entry name" value="Glycogen Phosphorylase B"/>
    <property type="match status" value="2"/>
</dbReference>
<dbReference type="FunFam" id="3.40.50.2000:FF:000061">
    <property type="entry name" value="UDP-glycosyltransferase 83A1"/>
    <property type="match status" value="1"/>
</dbReference>
<organism evidence="2 3">
    <name type="scientific">Olea europaea subsp. europaea</name>
    <dbReference type="NCBI Taxonomy" id="158383"/>
    <lineage>
        <taxon>Eukaryota</taxon>
        <taxon>Viridiplantae</taxon>
        <taxon>Streptophyta</taxon>
        <taxon>Embryophyta</taxon>
        <taxon>Tracheophyta</taxon>
        <taxon>Spermatophyta</taxon>
        <taxon>Magnoliopsida</taxon>
        <taxon>eudicotyledons</taxon>
        <taxon>Gunneridae</taxon>
        <taxon>Pentapetalae</taxon>
        <taxon>asterids</taxon>
        <taxon>lamiids</taxon>
        <taxon>Lamiales</taxon>
        <taxon>Oleaceae</taxon>
        <taxon>Oleeae</taxon>
        <taxon>Olea</taxon>
    </lineage>
</organism>
<dbReference type="Gramene" id="OE9A103507T1">
    <property type="protein sequence ID" value="OE9A103507C1"/>
    <property type="gene ID" value="OE9A103507"/>
</dbReference>
<dbReference type="InterPro" id="IPR002213">
    <property type="entry name" value="UDP_glucos_trans"/>
</dbReference>
<evidence type="ECO:0000256" key="1">
    <source>
        <dbReference type="ARBA" id="ARBA00022679"/>
    </source>
</evidence>
<keyword evidence="3" id="KW-1185">Reference proteome</keyword>
<dbReference type="CDD" id="cd03784">
    <property type="entry name" value="GT1_Gtf-like"/>
    <property type="match status" value="1"/>
</dbReference>
<dbReference type="Pfam" id="PF00201">
    <property type="entry name" value="UDPGT"/>
    <property type="match status" value="1"/>
</dbReference>
<dbReference type="Gramene" id="OE9A103507T2">
    <property type="protein sequence ID" value="OE9A103507C2"/>
    <property type="gene ID" value="OE9A103507"/>
</dbReference>
<dbReference type="Proteomes" id="UP000594638">
    <property type="component" value="Unassembled WGS sequence"/>
</dbReference>
<dbReference type="OrthoDB" id="5835829at2759"/>
<dbReference type="Gramene" id="OE9A103507T3">
    <property type="protein sequence ID" value="OE9A103507C3"/>
    <property type="gene ID" value="OE9A103507"/>
</dbReference>
<gene>
    <name evidence="2" type="ORF">OLEA9_A103507</name>
</gene>
<dbReference type="GO" id="GO:0008194">
    <property type="term" value="F:UDP-glycosyltransferase activity"/>
    <property type="evidence" value="ECO:0007669"/>
    <property type="project" value="InterPro"/>
</dbReference>
<dbReference type="Gramene" id="OE9A103507T5">
    <property type="protein sequence ID" value="OE9A103507C5"/>
    <property type="gene ID" value="OE9A103507"/>
</dbReference>
<dbReference type="SUPFAM" id="SSF53756">
    <property type="entry name" value="UDP-Glycosyltransferase/glycogen phosphorylase"/>
    <property type="match status" value="1"/>
</dbReference>
<evidence type="ECO:0000313" key="2">
    <source>
        <dbReference type="EMBL" id="CAA2985945.1"/>
    </source>
</evidence>
<protein>
    <recommendedName>
        <fullName evidence="4">UDP-glycosyltransferase</fullName>
    </recommendedName>
</protein>
<evidence type="ECO:0000313" key="3">
    <source>
        <dbReference type="Proteomes" id="UP000594638"/>
    </source>
</evidence>
<comment type="caution">
    <text evidence="2">The sequence shown here is derived from an EMBL/GenBank/DDBJ whole genome shotgun (WGS) entry which is preliminary data.</text>
</comment>
<dbReference type="PANTHER" id="PTHR48045:SF21">
    <property type="entry name" value="UDP-GLYCOSYLTRANSFERASE 83A1"/>
    <property type="match status" value="1"/>
</dbReference>
<dbReference type="EMBL" id="CACTIH010003834">
    <property type="protein sequence ID" value="CAA2985945.1"/>
    <property type="molecule type" value="Genomic_DNA"/>
</dbReference>